<keyword evidence="2" id="KW-1185">Reference proteome</keyword>
<dbReference type="EMBL" id="ML992506">
    <property type="protein sequence ID" value="KAF2223765.1"/>
    <property type="molecule type" value="Genomic_DNA"/>
</dbReference>
<dbReference type="AlphaFoldDB" id="A0A6A6GDG2"/>
<reference evidence="2" key="1">
    <citation type="journal article" date="2020" name="Stud. Mycol.">
        <title>101 Dothideomycetes genomes: A test case for predicting lifestyles and emergence of pathogens.</title>
        <authorList>
            <person name="Haridas S."/>
            <person name="Albert R."/>
            <person name="Binder M."/>
            <person name="Bloem J."/>
            <person name="LaButti K."/>
            <person name="Salamov A."/>
            <person name="Andreopoulos B."/>
            <person name="Baker S."/>
            <person name="Barry K."/>
            <person name="Bills G."/>
            <person name="Bluhm B."/>
            <person name="Cannon C."/>
            <person name="Castanera R."/>
            <person name="Culley D."/>
            <person name="Daum C."/>
            <person name="Ezra D."/>
            <person name="Gonzalez J."/>
            <person name="Henrissat B."/>
            <person name="Kuo A."/>
            <person name="Liang C."/>
            <person name="Lipzen A."/>
            <person name="Lutzoni F."/>
            <person name="Magnuson J."/>
            <person name="Mondo S."/>
            <person name="Nolan M."/>
            <person name="Ohm R."/>
            <person name="Pangilinan J."/>
            <person name="Park H.-J."/>
            <person name="Ramirez L."/>
            <person name="Alfaro M."/>
            <person name="Sun H."/>
            <person name="Tritt A."/>
            <person name="Yoshinaga Y."/>
            <person name="Zwiers L.-H."/>
            <person name="Turgeon B."/>
            <person name="Goodwin S."/>
            <person name="Spatafora J."/>
            <person name="Crous P."/>
            <person name="Grigoriev I."/>
        </authorList>
    </citation>
    <scope>NUCLEOTIDE SEQUENCE [LARGE SCALE GENOMIC DNA]</scope>
    <source>
        <strain evidence="2">CECT 20119</strain>
    </source>
</reference>
<gene>
    <name evidence="1" type="ORF">BDZ85DRAFT_114034</name>
</gene>
<name>A0A6A6GDG2_9PEZI</name>
<evidence type="ECO:0000313" key="2">
    <source>
        <dbReference type="Proteomes" id="UP000799538"/>
    </source>
</evidence>
<organism evidence="1 2">
    <name type="scientific">Elsinoe ampelina</name>
    <dbReference type="NCBI Taxonomy" id="302913"/>
    <lineage>
        <taxon>Eukaryota</taxon>
        <taxon>Fungi</taxon>
        <taxon>Dikarya</taxon>
        <taxon>Ascomycota</taxon>
        <taxon>Pezizomycotina</taxon>
        <taxon>Dothideomycetes</taxon>
        <taxon>Dothideomycetidae</taxon>
        <taxon>Myriangiales</taxon>
        <taxon>Elsinoaceae</taxon>
        <taxon>Elsinoe</taxon>
    </lineage>
</organism>
<protein>
    <submittedName>
        <fullName evidence="1">Uncharacterized protein</fullName>
    </submittedName>
</protein>
<evidence type="ECO:0000313" key="1">
    <source>
        <dbReference type="EMBL" id="KAF2223765.1"/>
    </source>
</evidence>
<proteinExistence type="predicted"/>
<sequence length="200" mass="22576">MLDYPRDIASKSQEEKSSTQALEYETWRACHQSGSTSKTKQVLQQVENSSCADLHRHLVYSFMTGRPLILEKTTNNDIHRRCNTLPPDGATSLCPAGCSKERLTSRYQSLKGRSHSPSVEALLRQTRRAEQKRRQEFGAVRGPQPSNIYSLSLALWDARCTICRPPATSQAHGYARTTACKMQVPEIGSGTKTRPQRRRR</sequence>
<accession>A0A6A6GDG2</accession>
<dbReference type="Proteomes" id="UP000799538">
    <property type="component" value="Unassembled WGS sequence"/>
</dbReference>